<dbReference type="GO" id="GO:0000976">
    <property type="term" value="F:transcription cis-regulatory region binding"/>
    <property type="evidence" value="ECO:0007669"/>
    <property type="project" value="TreeGrafter"/>
</dbReference>
<evidence type="ECO:0000313" key="7">
    <source>
        <dbReference type="Proteomes" id="UP001158066"/>
    </source>
</evidence>
<dbReference type="Proteomes" id="UP001158066">
    <property type="component" value="Unassembled WGS sequence"/>
</dbReference>
<dbReference type="InterPro" id="IPR046335">
    <property type="entry name" value="LacI/GalR-like_sensor"/>
</dbReference>
<comment type="caution">
    <text evidence="6">The sequence shown here is derived from an EMBL/GenBank/DDBJ whole genome shotgun (WGS) entry which is preliminary data.</text>
</comment>
<dbReference type="CDD" id="cd06283">
    <property type="entry name" value="PBP1_RegR_EndR_KdgR-like"/>
    <property type="match status" value="1"/>
</dbReference>
<dbReference type="InterPro" id="IPR028082">
    <property type="entry name" value="Peripla_BP_I"/>
</dbReference>
<organism evidence="6 7">
    <name type="scientific">Anoxynatronum buryatiense</name>
    <dbReference type="NCBI Taxonomy" id="489973"/>
    <lineage>
        <taxon>Bacteria</taxon>
        <taxon>Bacillati</taxon>
        <taxon>Bacillota</taxon>
        <taxon>Clostridia</taxon>
        <taxon>Eubacteriales</taxon>
        <taxon>Clostridiaceae</taxon>
        <taxon>Anoxynatronum</taxon>
    </lineage>
</organism>
<reference evidence="6" key="1">
    <citation type="submission" date="2017-05" db="EMBL/GenBank/DDBJ databases">
        <authorList>
            <person name="Varghese N."/>
            <person name="Submissions S."/>
        </authorList>
    </citation>
    <scope>NUCLEOTIDE SEQUENCE</scope>
    <source>
        <strain evidence="6">Su22</strain>
    </source>
</reference>
<evidence type="ECO:0000256" key="3">
    <source>
        <dbReference type="ARBA" id="ARBA00023163"/>
    </source>
</evidence>
<evidence type="ECO:0000256" key="1">
    <source>
        <dbReference type="ARBA" id="ARBA00023015"/>
    </source>
</evidence>
<dbReference type="Pfam" id="PF13377">
    <property type="entry name" value="Peripla_BP_3"/>
    <property type="match status" value="1"/>
</dbReference>
<accession>A0AA45WSX8</accession>
<dbReference type="PANTHER" id="PTHR30146">
    <property type="entry name" value="LACI-RELATED TRANSCRIPTIONAL REPRESSOR"/>
    <property type="match status" value="1"/>
</dbReference>
<keyword evidence="1" id="KW-0805">Transcription regulation</keyword>
<proteinExistence type="predicted"/>
<dbReference type="GO" id="GO:0003700">
    <property type="term" value="F:DNA-binding transcription factor activity"/>
    <property type="evidence" value="ECO:0007669"/>
    <property type="project" value="TreeGrafter"/>
</dbReference>
<dbReference type="InterPro" id="IPR001387">
    <property type="entry name" value="Cro/C1-type_HTH"/>
</dbReference>
<dbReference type="Gene3D" id="3.40.50.2300">
    <property type="match status" value="2"/>
</dbReference>
<dbReference type="SUPFAM" id="SSF53822">
    <property type="entry name" value="Periplasmic binding protein-like I"/>
    <property type="match status" value="1"/>
</dbReference>
<dbReference type="SMART" id="SM00354">
    <property type="entry name" value="HTH_LACI"/>
    <property type="match status" value="1"/>
</dbReference>
<evidence type="ECO:0000256" key="2">
    <source>
        <dbReference type="ARBA" id="ARBA00023125"/>
    </source>
</evidence>
<dbReference type="EMBL" id="FXUF01000001">
    <property type="protein sequence ID" value="SMP39900.1"/>
    <property type="molecule type" value="Genomic_DNA"/>
</dbReference>
<dbReference type="AlphaFoldDB" id="A0AA45WSX8"/>
<keyword evidence="2" id="KW-0238">DNA-binding</keyword>
<dbReference type="Pfam" id="PF00356">
    <property type="entry name" value="LacI"/>
    <property type="match status" value="1"/>
</dbReference>
<protein>
    <submittedName>
        <fullName evidence="6">Transcriptional regulator, LacI family</fullName>
    </submittedName>
</protein>
<dbReference type="InterPro" id="IPR000843">
    <property type="entry name" value="HTH_LacI"/>
</dbReference>
<keyword evidence="7" id="KW-1185">Reference proteome</keyword>
<dbReference type="CDD" id="cd01392">
    <property type="entry name" value="HTH_LacI"/>
    <property type="match status" value="1"/>
</dbReference>
<dbReference type="PANTHER" id="PTHR30146:SF145">
    <property type="entry name" value="RIBOSE OPERON REPRESSOR"/>
    <property type="match status" value="1"/>
</dbReference>
<evidence type="ECO:0000259" key="4">
    <source>
        <dbReference type="PROSITE" id="PS50932"/>
    </source>
</evidence>
<name>A0AA45WSX8_9CLOT</name>
<evidence type="ECO:0000313" key="6">
    <source>
        <dbReference type="EMBL" id="SMP39900.1"/>
    </source>
</evidence>
<sequence length="344" mass="38850">MSWAKKKVTIKMVADQANVSKTTISRYLNGKYEFMSEETRERIEKAIEALNYHPNQIARGLKSKKSGTIGMIVADITTPFSSILVKGVNDICLGEGYQLMIANSDEDPRKEEEYIRSMLTRQIEGLVINSTGYNDDLIQQLRNEGIFVTYAERRPLNGQIDTVTIDNEHIIKYVLDKLYGSGFEEVAFFSQTINKNATRQIRKEIFQRMTCERGGDAEALFFQIDQEAFSYDKAIMGYLQENPQRSKAVITGNGVAMLDFLRACRRQNIEIPDQVGLCGFDDWGWTELVGAGISAIAQPTYEIGARAAEILIGRIHSGIDYKDPIEIELKAQFVERGSTQIILK</sequence>
<feature type="domain" description="HTH cro/C1-type" evidence="5">
    <location>
        <begin position="5"/>
        <end position="57"/>
    </location>
</feature>
<feature type="domain" description="HTH lacI-type" evidence="4">
    <location>
        <begin position="8"/>
        <end position="63"/>
    </location>
</feature>
<dbReference type="RefSeq" id="WP_283407649.1">
    <property type="nucleotide sequence ID" value="NZ_FXUF01000001.1"/>
</dbReference>
<gene>
    <name evidence="6" type="ORF">SAMN06296020_101294</name>
</gene>
<keyword evidence="3" id="KW-0804">Transcription</keyword>
<evidence type="ECO:0000259" key="5">
    <source>
        <dbReference type="PROSITE" id="PS50943"/>
    </source>
</evidence>
<dbReference type="PROSITE" id="PS50943">
    <property type="entry name" value="HTH_CROC1"/>
    <property type="match status" value="1"/>
</dbReference>
<dbReference type="PROSITE" id="PS50932">
    <property type="entry name" value="HTH_LACI_2"/>
    <property type="match status" value="1"/>
</dbReference>
<dbReference type="InterPro" id="IPR010982">
    <property type="entry name" value="Lambda_DNA-bd_dom_sf"/>
</dbReference>
<dbReference type="Gene3D" id="1.10.260.40">
    <property type="entry name" value="lambda repressor-like DNA-binding domains"/>
    <property type="match status" value="1"/>
</dbReference>
<dbReference type="SUPFAM" id="SSF47413">
    <property type="entry name" value="lambda repressor-like DNA-binding domains"/>
    <property type="match status" value="1"/>
</dbReference>